<comment type="similarity">
    <text evidence="4">Belongs to the FKBP-type PPIase family.</text>
</comment>
<evidence type="ECO:0000313" key="6">
    <source>
        <dbReference type="EMBL" id="HIX45860.1"/>
    </source>
</evidence>
<protein>
    <recommendedName>
        <fullName evidence="4">Peptidyl-prolyl cis-trans isomerase</fullName>
        <ecNumber evidence="4">5.2.1.8</ecNumber>
    </recommendedName>
</protein>
<dbReference type="InterPro" id="IPR001179">
    <property type="entry name" value="PPIase_FKBP_dom"/>
</dbReference>
<keyword evidence="2 3" id="KW-0697">Rotamase</keyword>
<feature type="domain" description="PPIase FKBP-type" evidence="5">
    <location>
        <begin position="97"/>
        <end position="187"/>
    </location>
</feature>
<reference evidence="6" key="1">
    <citation type="journal article" date="2021" name="PeerJ">
        <title>Extensive microbial diversity within the chicken gut microbiome revealed by metagenomics and culture.</title>
        <authorList>
            <person name="Gilroy R."/>
            <person name="Ravi A."/>
            <person name="Getino M."/>
            <person name="Pursley I."/>
            <person name="Horton D.L."/>
            <person name="Alikhan N.F."/>
            <person name="Baker D."/>
            <person name="Gharbi K."/>
            <person name="Hall N."/>
            <person name="Watson M."/>
            <person name="Adriaenssens E.M."/>
            <person name="Foster-Nyarko E."/>
            <person name="Jarju S."/>
            <person name="Secka A."/>
            <person name="Antonio M."/>
            <person name="Oren A."/>
            <person name="Chaudhuri R.R."/>
            <person name="La Ragione R."/>
            <person name="Hildebrand F."/>
            <person name="Pallen M.J."/>
        </authorList>
    </citation>
    <scope>NUCLEOTIDE SEQUENCE</scope>
    <source>
        <strain evidence="6">ChiHjej12B11-16260</strain>
    </source>
</reference>
<evidence type="ECO:0000256" key="3">
    <source>
        <dbReference type="PROSITE-ProRule" id="PRU00277"/>
    </source>
</evidence>
<dbReference type="Proteomes" id="UP000824246">
    <property type="component" value="Unassembled WGS sequence"/>
</dbReference>
<evidence type="ECO:0000256" key="2">
    <source>
        <dbReference type="ARBA" id="ARBA00023110"/>
    </source>
</evidence>
<evidence type="ECO:0000256" key="1">
    <source>
        <dbReference type="ARBA" id="ARBA00000971"/>
    </source>
</evidence>
<dbReference type="SUPFAM" id="SSF54534">
    <property type="entry name" value="FKBP-like"/>
    <property type="match status" value="1"/>
</dbReference>
<dbReference type="Gene3D" id="3.10.50.40">
    <property type="match status" value="1"/>
</dbReference>
<dbReference type="EMBL" id="DXFB01000167">
    <property type="protein sequence ID" value="HIX45860.1"/>
    <property type="molecule type" value="Genomic_DNA"/>
</dbReference>
<name>A0A9D1VRV7_9BACT</name>
<dbReference type="Pfam" id="PF00254">
    <property type="entry name" value="FKBP_C"/>
    <property type="match status" value="1"/>
</dbReference>
<keyword evidence="3 4" id="KW-0413">Isomerase</keyword>
<comment type="catalytic activity">
    <reaction evidence="1 3 4">
        <text>[protein]-peptidylproline (omega=180) = [protein]-peptidylproline (omega=0)</text>
        <dbReference type="Rhea" id="RHEA:16237"/>
        <dbReference type="Rhea" id="RHEA-COMP:10747"/>
        <dbReference type="Rhea" id="RHEA-COMP:10748"/>
        <dbReference type="ChEBI" id="CHEBI:83833"/>
        <dbReference type="ChEBI" id="CHEBI:83834"/>
        <dbReference type="EC" id="5.2.1.8"/>
    </reaction>
</comment>
<gene>
    <name evidence="6" type="ORF">H9982_06525</name>
</gene>
<reference evidence="6" key="2">
    <citation type="submission" date="2021-04" db="EMBL/GenBank/DDBJ databases">
        <authorList>
            <person name="Gilroy R."/>
        </authorList>
    </citation>
    <scope>NUCLEOTIDE SEQUENCE</scope>
    <source>
        <strain evidence="6">ChiHjej12B11-16260</strain>
    </source>
</reference>
<dbReference type="EC" id="5.2.1.8" evidence="4"/>
<dbReference type="PROSITE" id="PS51257">
    <property type="entry name" value="PROKAR_LIPOPROTEIN"/>
    <property type="match status" value="1"/>
</dbReference>
<accession>A0A9D1VRV7</accession>
<dbReference type="PROSITE" id="PS50059">
    <property type="entry name" value="FKBP_PPIASE"/>
    <property type="match status" value="1"/>
</dbReference>
<evidence type="ECO:0000259" key="5">
    <source>
        <dbReference type="PROSITE" id="PS50059"/>
    </source>
</evidence>
<organism evidence="6 7">
    <name type="scientific">Candidatus Barnesiella excrementipullorum</name>
    <dbReference type="NCBI Taxonomy" id="2838479"/>
    <lineage>
        <taxon>Bacteria</taxon>
        <taxon>Pseudomonadati</taxon>
        <taxon>Bacteroidota</taxon>
        <taxon>Bacteroidia</taxon>
        <taxon>Bacteroidales</taxon>
        <taxon>Barnesiellaceae</taxon>
        <taxon>Barnesiella</taxon>
    </lineage>
</organism>
<dbReference type="GO" id="GO:0003755">
    <property type="term" value="F:peptidyl-prolyl cis-trans isomerase activity"/>
    <property type="evidence" value="ECO:0007669"/>
    <property type="project" value="UniProtKB-UniRule"/>
</dbReference>
<dbReference type="AlphaFoldDB" id="A0A9D1VRV7"/>
<comment type="caution">
    <text evidence="6">The sequence shown here is derived from an EMBL/GenBank/DDBJ whole genome shotgun (WGS) entry which is preliminary data.</text>
</comment>
<evidence type="ECO:0000313" key="7">
    <source>
        <dbReference type="Proteomes" id="UP000824246"/>
    </source>
</evidence>
<dbReference type="InterPro" id="IPR046357">
    <property type="entry name" value="PPIase_dom_sf"/>
</dbReference>
<proteinExistence type="inferred from homology"/>
<sequence length="194" mass="22163">MKISKYLVSLAVLLVAISILVSCKKKEEDEAQNYWVIYQDWREKNTAFFEEKYAETDAQGNLVYTRVTPTWDPTSTILMRWYNDRTLTADSMSPFSTSYVDVIYEGTTYEGVVFDDSFDNTEPADSIYRSKLSDNVKGWVIALTNMRVGDHCEVIIPQDCGYGAEVKSDILLPYTTLVFDIKFRGIPGLEKPVN</sequence>
<evidence type="ECO:0000256" key="4">
    <source>
        <dbReference type="RuleBase" id="RU003915"/>
    </source>
</evidence>